<evidence type="ECO:0008006" key="7">
    <source>
        <dbReference type="Google" id="ProtNLM"/>
    </source>
</evidence>
<reference evidence="5" key="1">
    <citation type="submission" date="2025-08" db="UniProtKB">
        <authorList>
            <consortium name="Ensembl"/>
        </authorList>
    </citation>
    <scope>IDENTIFICATION</scope>
</reference>
<dbReference type="Ensembl" id="ENSHCOT00000023393.1">
    <property type="protein sequence ID" value="ENSHCOP00000027344.1"/>
    <property type="gene ID" value="ENSHCOG00000019097.1"/>
</dbReference>
<dbReference type="InterPro" id="IPR048395">
    <property type="entry name" value="Glyco_hydro_31_C"/>
</dbReference>
<dbReference type="Proteomes" id="UP000264820">
    <property type="component" value="Unplaced"/>
</dbReference>
<sequence length="252" mass="29035">MCFMTQGSTPLLHVWADMNEPTVFSGPELTMPKDALHYGGWEHRDLHNLYSFYQQMALVDSLVTRSGGTERPFILSRAFFAGTQRLAAVWTGDNLSTWEYLKISIPMCLSMCVTGLSFCGADIGGFIPEPSPELLIRWYQAACLQPFFRGHSSMNTVRREPWLFEKNVTDAIRSVIDERYRLLPYWYTVFYRAHIDGLPVLRPLWLEFPEEKSIFSVDHQYMIGNGEAASPPRRANYHLFFGFMPACPAWRL</sequence>
<dbReference type="Pfam" id="PF01055">
    <property type="entry name" value="Glyco_hydro_31_2nd"/>
    <property type="match status" value="1"/>
</dbReference>
<evidence type="ECO:0000313" key="5">
    <source>
        <dbReference type="Ensembl" id="ENSHCOP00000027344.1"/>
    </source>
</evidence>
<protein>
    <recommendedName>
        <fullName evidence="7">Glucosidase, alpha</fullName>
    </recommendedName>
</protein>
<dbReference type="GO" id="GO:0005975">
    <property type="term" value="P:carbohydrate metabolic process"/>
    <property type="evidence" value="ECO:0007669"/>
    <property type="project" value="InterPro"/>
</dbReference>
<evidence type="ECO:0000259" key="3">
    <source>
        <dbReference type="Pfam" id="PF01055"/>
    </source>
</evidence>
<organism evidence="5 6">
    <name type="scientific">Hippocampus comes</name>
    <name type="common">Tiger tail seahorse</name>
    <dbReference type="NCBI Taxonomy" id="109280"/>
    <lineage>
        <taxon>Eukaryota</taxon>
        <taxon>Metazoa</taxon>
        <taxon>Chordata</taxon>
        <taxon>Craniata</taxon>
        <taxon>Vertebrata</taxon>
        <taxon>Euteleostomi</taxon>
        <taxon>Actinopterygii</taxon>
        <taxon>Neopterygii</taxon>
        <taxon>Teleostei</taxon>
        <taxon>Neoteleostei</taxon>
        <taxon>Acanthomorphata</taxon>
        <taxon>Syngnathiaria</taxon>
        <taxon>Syngnathiformes</taxon>
        <taxon>Syngnathoidei</taxon>
        <taxon>Syngnathidae</taxon>
        <taxon>Hippocampus</taxon>
    </lineage>
</organism>
<dbReference type="InterPro" id="IPR017853">
    <property type="entry name" value="GH"/>
</dbReference>
<comment type="similarity">
    <text evidence="1 2">Belongs to the glycosyl hydrolase 31 family.</text>
</comment>
<dbReference type="OMA" id="YLCKLET"/>
<reference evidence="5" key="2">
    <citation type="submission" date="2025-09" db="UniProtKB">
        <authorList>
            <consortium name="Ensembl"/>
        </authorList>
    </citation>
    <scope>IDENTIFICATION</scope>
</reference>
<dbReference type="PANTHER" id="PTHR22762:SF60">
    <property type="entry name" value="NEUTRAL ALPHA-GLUCOSIDASE C"/>
    <property type="match status" value="1"/>
</dbReference>
<dbReference type="PANTHER" id="PTHR22762">
    <property type="entry name" value="ALPHA-GLUCOSIDASE"/>
    <property type="match status" value="1"/>
</dbReference>
<evidence type="ECO:0000256" key="2">
    <source>
        <dbReference type="RuleBase" id="RU361185"/>
    </source>
</evidence>
<evidence type="ECO:0000313" key="6">
    <source>
        <dbReference type="Proteomes" id="UP000264820"/>
    </source>
</evidence>
<keyword evidence="2" id="KW-0326">Glycosidase</keyword>
<keyword evidence="6" id="KW-1185">Reference proteome</keyword>
<accession>A0A3Q2ZLJ9</accession>
<dbReference type="GO" id="GO:0004558">
    <property type="term" value="F:alpha-1,4-glucosidase activity"/>
    <property type="evidence" value="ECO:0007669"/>
    <property type="project" value="TreeGrafter"/>
</dbReference>
<dbReference type="GO" id="GO:0006491">
    <property type="term" value="P:N-glycan processing"/>
    <property type="evidence" value="ECO:0007669"/>
    <property type="project" value="TreeGrafter"/>
</dbReference>
<evidence type="ECO:0000259" key="4">
    <source>
        <dbReference type="Pfam" id="PF21365"/>
    </source>
</evidence>
<dbReference type="InterPro" id="IPR000322">
    <property type="entry name" value="Glyco_hydro_31_TIM"/>
</dbReference>
<dbReference type="Gene3D" id="3.20.20.80">
    <property type="entry name" value="Glycosidases"/>
    <property type="match status" value="1"/>
</dbReference>
<feature type="domain" description="Glycoside hydrolase family 31 TIM barrel" evidence="3">
    <location>
        <begin position="13"/>
        <end position="188"/>
    </location>
</feature>
<dbReference type="STRING" id="109280.ENSHCOP00000027344"/>
<dbReference type="SUPFAM" id="SSF51445">
    <property type="entry name" value="(Trans)glycosidases"/>
    <property type="match status" value="1"/>
</dbReference>
<keyword evidence="2" id="KW-0378">Hydrolase</keyword>
<dbReference type="Pfam" id="PF21365">
    <property type="entry name" value="Glyco_hydro_31_3rd"/>
    <property type="match status" value="1"/>
</dbReference>
<proteinExistence type="inferred from homology"/>
<feature type="domain" description="Glycosyl hydrolase family 31 C-terminal" evidence="4">
    <location>
        <begin position="197"/>
        <end position="225"/>
    </location>
</feature>
<dbReference type="GeneTree" id="ENSGT00940000159230"/>
<evidence type="ECO:0000256" key="1">
    <source>
        <dbReference type="ARBA" id="ARBA00007806"/>
    </source>
</evidence>
<dbReference type="AlphaFoldDB" id="A0A3Q2ZLJ9"/>
<name>A0A3Q2ZLJ9_HIPCM</name>
<dbReference type="SUPFAM" id="SSF51011">
    <property type="entry name" value="Glycosyl hydrolase domain"/>
    <property type="match status" value="1"/>
</dbReference>